<dbReference type="GO" id="GO:0008641">
    <property type="term" value="F:ubiquitin-like modifier activating enzyme activity"/>
    <property type="evidence" value="ECO:0007669"/>
    <property type="project" value="InterPro"/>
</dbReference>
<evidence type="ECO:0000259" key="1">
    <source>
        <dbReference type="Pfam" id="PF00899"/>
    </source>
</evidence>
<reference evidence="2 3" key="1">
    <citation type="submission" date="2016-10" db="EMBL/GenBank/DDBJ databases">
        <authorList>
            <person name="de Groot N.N."/>
        </authorList>
    </citation>
    <scope>NUCLEOTIDE SEQUENCE [LARGE SCALE GENOMIC DNA]</scope>
    <source>
        <strain evidence="2 3">47C3B</strain>
    </source>
</reference>
<dbReference type="SUPFAM" id="SSF69572">
    <property type="entry name" value="Activating enzymes of the ubiquitin-like proteins"/>
    <property type="match status" value="1"/>
</dbReference>
<organism evidence="2 3">
    <name type="scientific">Mucilaginibacter pineti</name>
    <dbReference type="NCBI Taxonomy" id="1391627"/>
    <lineage>
        <taxon>Bacteria</taxon>
        <taxon>Pseudomonadati</taxon>
        <taxon>Bacteroidota</taxon>
        <taxon>Sphingobacteriia</taxon>
        <taxon>Sphingobacteriales</taxon>
        <taxon>Sphingobacteriaceae</taxon>
        <taxon>Mucilaginibacter</taxon>
    </lineage>
</organism>
<name>A0A1G7GDW5_9SPHI</name>
<feature type="domain" description="THIF-type NAD/FAD binding fold" evidence="1">
    <location>
        <begin position="24"/>
        <end position="243"/>
    </location>
</feature>
<sequence length="267" mass="29543">MKTAMHFADNYLINPTNPITVTQIGAGGTGSNMITQLVRINHCLKALGHAGLHVNLWDDDLVTEANLGRQLFAQSEVGLCKSVARINNVNRTLGTNWKAVEDKFTYKAGNKIQQEAVTNLYISCVDTVQARFDLAAFLKANHEDYSGDRDKPLYWLDLGNSKFTGQAILSTISSIAQPKSKKYHPVAVLPMITDEYKDLLEQEAKTESNTPSCSTAEALEKQDLFINPTLANMGGSVLWQLFRNGMTENRGFFLNLNTLRSDAIKVA</sequence>
<dbReference type="RefSeq" id="WP_091151964.1">
    <property type="nucleotide sequence ID" value="NZ_FNAI01000010.1"/>
</dbReference>
<dbReference type="Gene3D" id="3.40.50.720">
    <property type="entry name" value="NAD(P)-binding Rossmann-like Domain"/>
    <property type="match status" value="1"/>
</dbReference>
<dbReference type="AlphaFoldDB" id="A0A1G7GDW5"/>
<dbReference type="InterPro" id="IPR000594">
    <property type="entry name" value="ThiF_NAD_FAD-bd"/>
</dbReference>
<dbReference type="OrthoDB" id="5298642at2"/>
<evidence type="ECO:0000313" key="3">
    <source>
        <dbReference type="Proteomes" id="UP000199072"/>
    </source>
</evidence>
<dbReference type="InterPro" id="IPR035985">
    <property type="entry name" value="Ubiquitin-activating_enz"/>
</dbReference>
<dbReference type="Pfam" id="PF00899">
    <property type="entry name" value="ThiF"/>
    <property type="match status" value="1"/>
</dbReference>
<dbReference type="EMBL" id="FNAI01000010">
    <property type="protein sequence ID" value="SDE86337.1"/>
    <property type="molecule type" value="Genomic_DNA"/>
</dbReference>
<accession>A0A1G7GDW5</accession>
<dbReference type="NCBIfam" id="TIGR03736">
    <property type="entry name" value="PRTRC_ThiF"/>
    <property type="match status" value="1"/>
</dbReference>
<dbReference type="Proteomes" id="UP000199072">
    <property type="component" value="Unassembled WGS sequence"/>
</dbReference>
<protein>
    <submittedName>
        <fullName evidence="2">PRTRC system ThiF family protein</fullName>
    </submittedName>
</protein>
<proteinExistence type="predicted"/>
<dbReference type="STRING" id="1391627.SAMN05216464_11099"/>
<dbReference type="InterPro" id="IPR022500">
    <property type="entry name" value="PRTRC_ThiF"/>
</dbReference>
<keyword evidence="3" id="KW-1185">Reference proteome</keyword>
<evidence type="ECO:0000313" key="2">
    <source>
        <dbReference type="EMBL" id="SDE86337.1"/>
    </source>
</evidence>
<gene>
    <name evidence="2" type="ORF">SAMN05216464_11099</name>
</gene>